<dbReference type="AlphaFoldDB" id="A0A7W9EW18"/>
<evidence type="ECO:0000313" key="3">
    <source>
        <dbReference type="EMBL" id="MBB5715267.1"/>
    </source>
</evidence>
<evidence type="ECO:0000256" key="1">
    <source>
        <dbReference type="SAM" id="MobiDB-lite"/>
    </source>
</evidence>
<dbReference type="EMBL" id="JACIJK010000006">
    <property type="protein sequence ID" value="MBB5715267.1"/>
    <property type="molecule type" value="Genomic_DNA"/>
</dbReference>
<accession>A0A7W9EW18</accession>
<dbReference type="Proteomes" id="UP000546200">
    <property type="component" value="Unassembled WGS sequence"/>
</dbReference>
<gene>
    <name evidence="3" type="ORF">FHS94_002113</name>
</gene>
<organism evidence="3 4">
    <name type="scientific">Sphingomonas aerophila</name>
    <dbReference type="NCBI Taxonomy" id="1344948"/>
    <lineage>
        <taxon>Bacteria</taxon>
        <taxon>Pseudomonadati</taxon>
        <taxon>Pseudomonadota</taxon>
        <taxon>Alphaproteobacteria</taxon>
        <taxon>Sphingomonadales</taxon>
        <taxon>Sphingomonadaceae</taxon>
        <taxon>Sphingomonas</taxon>
    </lineage>
</organism>
<keyword evidence="4" id="KW-1185">Reference proteome</keyword>
<keyword evidence="2" id="KW-0732">Signal</keyword>
<protein>
    <recommendedName>
        <fullName evidence="5">Lipoprotein</fullName>
    </recommendedName>
</protein>
<sequence>MKRAHALIAGAALLASCSGGAGGDNESQATTTAQEPMNEALYQDQQNTVVPITSPSPHAAKALPASFTGRWALVEGDCDPSRGDNKGLMTVEPAKVSFYESRGTIASLQQVGPTQIDLRLSMNGEGQVWSSDETLTLIDEGRTLVRDTKSPTSSERYQRCPA</sequence>
<proteinExistence type="predicted"/>
<name>A0A7W9EW18_9SPHN</name>
<comment type="caution">
    <text evidence="3">The sequence shown here is derived from an EMBL/GenBank/DDBJ whole genome shotgun (WGS) entry which is preliminary data.</text>
</comment>
<evidence type="ECO:0000256" key="2">
    <source>
        <dbReference type="SAM" id="SignalP"/>
    </source>
</evidence>
<feature type="region of interest" description="Disordered" evidence="1">
    <location>
        <begin position="142"/>
        <end position="162"/>
    </location>
</feature>
<reference evidence="3 4" key="1">
    <citation type="submission" date="2020-08" db="EMBL/GenBank/DDBJ databases">
        <title>Genomic Encyclopedia of Type Strains, Phase IV (KMG-IV): sequencing the most valuable type-strain genomes for metagenomic binning, comparative biology and taxonomic classification.</title>
        <authorList>
            <person name="Goeker M."/>
        </authorList>
    </citation>
    <scope>NUCLEOTIDE SEQUENCE [LARGE SCALE GENOMIC DNA]</scope>
    <source>
        <strain evidence="3 4">DSM 100044</strain>
    </source>
</reference>
<feature type="chain" id="PRO_5030728503" description="Lipoprotein" evidence="2">
    <location>
        <begin position="22"/>
        <end position="162"/>
    </location>
</feature>
<feature type="signal peptide" evidence="2">
    <location>
        <begin position="1"/>
        <end position="21"/>
    </location>
</feature>
<dbReference type="RefSeq" id="WP_184057446.1">
    <property type="nucleotide sequence ID" value="NZ_JACIJK010000006.1"/>
</dbReference>
<evidence type="ECO:0000313" key="4">
    <source>
        <dbReference type="Proteomes" id="UP000546200"/>
    </source>
</evidence>
<evidence type="ECO:0008006" key="5">
    <source>
        <dbReference type="Google" id="ProtNLM"/>
    </source>
</evidence>
<dbReference type="PROSITE" id="PS51257">
    <property type="entry name" value="PROKAR_LIPOPROTEIN"/>
    <property type="match status" value="1"/>
</dbReference>